<dbReference type="PANTHER" id="PTHR14491:SF4">
    <property type="entry name" value="ANKYRIN REPEAT DOMAIN-CONTAINING PROTEIN SOWAHC"/>
    <property type="match status" value="1"/>
</dbReference>
<evidence type="ECO:0000313" key="7">
    <source>
        <dbReference type="Ensembl" id="ENSMAMP00000056133.1"/>
    </source>
</evidence>
<feature type="compositionally biased region" description="Basic residues" evidence="5">
    <location>
        <begin position="336"/>
        <end position="345"/>
    </location>
</feature>
<evidence type="ECO:0000256" key="1">
    <source>
        <dbReference type="ARBA" id="ARBA00022737"/>
    </source>
</evidence>
<evidence type="ECO:0000259" key="6">
    <source>
        <dbReference type="Pfam" id="PF25877"/>
    </source>
</evidence>
<protein>
    <recommendedName>
        <fullName evidence="6">SOWAHA-C winged helix-turn-helix domain-containing protein</fullName>
    </recommendedName>
</protein>
<dbReference type="AlphaFoldDB" id="A0A7N8XWC7"/>
<dbReference type="InterPro" id="IPR058889">
    <property type="entry name" value="WHD_SOWAHA-C"/>
</dbReference>
<feature type="domain" description="SOWAHA-C winged helix-turn-helix" evidence="6">
    <location>
        <begin position="4"/>
        <end position="82"/>
    </location>
</feature>
<sequence length="389" mass="44409">MATDCTQEAVLDFVKERGGRVKNADLIEHFKTVFPEEPEEKAAVRERFKNYVDNVAFVKTESGVKYVCLKKSFRFGGLNEEKKKISHHPAVSQVSDTQVRKTQPRAVMMDSSPQVRRSIVLRNSVYFSSRNDSDSASLFSSTLDEDRAPVTLEPLEHEWMMCASDGEWDSLCRLLTTEPSLILRKDFITGFTCLHWAAKHGKPEVMALILKSAKQHDVPISVDVRSSAGYTPLHIAAMHNHMEVVKLLVGAFNADVEIRDYSGRKACQYLTDNVSMDIRDIIGAYEQAESENADHRNGRRWRFSKVLQSNLKPLKPRNPSECDSVDGDDRPQEKPLRRRPSLSRLKPKLQSLRLRTSQIIHSRSFREMEDLEGSRRGSFKSRPKTHFFG</sequence>
<dbReference type="PANTHER" id="PTHR14491">
    <property type="entry name" value="SOSONDOWAH, ISOFORM G"/>
    <property type="match status" value="1"/>
</dbReference>
<keyword evidence="2 4" id="KW-0040">ANK repeat</keyword>
<evidence type="ECO:0000256" key="3">
    <source>
        <dbReference type="ARBA" id="ARBA00038122"/>
    </source>
</evidence>
<feature type="compositionally biased region" description="Basic residues" evidence="5">
    <location>
        <begin position="377"/>
        <end position="389"/>
    </location>
</feature>
<dbReference type="Pfam" id="PF25877">
    <property type="entry name" value="WHD_SOWAH"/>
    <property type="match status" value="1"/>
</dbReference>
<dbReference type="PROSITE" id="PS50088">
    <property type="entry name" value="ANK_REPEAT"/>
    <property type="match status" value="1"/>
</dbReference>
<dbReference type="Ensembl" id="ENSMAMT00000068533.1">
    <property type="protein sequence ID" value="ENSMAMP00000056133.1"/>
    <property type="gene ID" value="ENSMAMG00000026913.1"/>
</dbReference>
<evidence type="ECO:0000256" key="5">
    <source>
        <dbReference type="SAM" id="MobiDB-lite"/>
    </source>
</evidence>
<dbReference type="InterPro" id="IPR036770">
    <property type="entry name" value="Ankyrin_rpt-contain_sf"/>
</dbReference>
<dbReference type="PROSITE" id="PS50297">
    <property type="entry name" value="ANK_REP_REGION"/>
    <property type="match status" value="1"/>
</dbReference>
<keyword evidence="1" id="KW-0677">Repeat</keyword>
<keyword evidence="8" id="KW-1185">Reference proteome</keyword>
<feature type="region of interest" description="Disordered" evidence="5">
    <location>
        <begin position="312"/>
        <end position="345"/>
    </location>
</feature>
<comment type="similarity">
    <text evidence="3">Belongs to the SOWAH family.</text>
</comment>
<dbReference type="Pfam" id="PF12796">
    <property type="entry name" value="Ank_2"/>
    <property type="match status" value="1"/>
</dbReference>
<reference evidence="7" key="2">
    <citation type="submission" date="2025-09" db="UniProtKB">
        <authorList>
            <consortium name="Ensembl"/>
        </authorList>
    </citation>
    <scope>IDENTIFICATION</scope>
</reference>
<evidence type="ECO:0000256" key="2">
    <source>
        <dbReference type="ARBA" id="ARBA00023043"/>
    </source>
</evidence>
<evidence type="ECO:0000313" key="8">
    <source>
        <dbReference type="Proteomes" id="UP000261640"/>
    </source>
</evidence>
<dbReference type="SUPFAM" id="SSF48403">
    <property type="entry name" value="Ankyrin repeat"/>
    <property type="match status" value="1"/>
</dbReference>
<proteinExistence type="inferred from homology"/>
<dbReference type="Proteomes" id="UP000261640">
    <property type="component" value="Unplaced"/>
</dbReference>
<dbReference type="InterPro" id="IPR002110">
    <property type="entry name" value="Ankyrin_rpt"/>
</dbReference>
<feature type="region of interest" description="Disordered" evidence="5">
    <location>
        <begin position="370"/>
        <end position="389"/>
    </location>
</feature>
<organism evidence="7 8">
    <name type="scientific">Mastacembelus armatus</name>
    <name type="common">zig-zag eel</name>
    <dbReference type="NCBI Taxonomy" id="205130"/>
    <lineage>
        <taxon>Eukaryota</taxon>
        <taxon>Metazoa</taxon>
        <taxon>Chordata</taxon>
        <taxon>Craniata</taxon>
        <taxon>Vertebrata</taxon>
        <taxon>Euteleostomi</taxon>
        <taxon>Actinopterygii</taxon>
        <taxon>Neopterygii</taxon>
        <taxon>Teleostei</taxon>
        <taxon>Neoteleostei</taxon>
        <taxon>Acanthomorphata</taxon>
        <taxon>Anabantaria</taxon>
        <taxon>Synbranchiformes</taxon>
        <taxon>Mastacembelidae</taxon>
        <taxon>Mastacembelus</taxon>
    </lineage>
</organism>
<dbReference type="InParanoid" id="A0A7N8XWC7"/>
<reference evidence="7" key="1">
    <citation type="submission" date="2025-08" db="UniProtKB">
        <authorList>
            <consortium name="Ensembl"/>
        </authorList>
    </citation>
    <scope>IDENTIFICATION</scope>
</reference>
<name>A0A7N8XWC7_9TELE</name>
<evidence type="ECO:0000256" key="4">
    <source>
        <dbReference type="PROSITE-ProRule" id="PRU00023"/>
    </source>
</evidence>
<dbReference type="Gene3D" id="1.25.40.20">
    <property type="entry name" value="Ankyrin repeat-containing domain"/>
    <property type="match status" value="1"/>
</dbReference>
<dbReference type="SMART" id="SM00248">
    <property type="entry name" value="ANK"/>
    <property type="match status" value="2"/>
</dbReference>
<dbReference type="GeneTree" id="ENSGT00950000183003"/>
<accession>A0A7N8XWC7</accession>
<feature type="repeat" description="ANK" evidence="4">
    <location>
        <begin position="228"/>
        <end position="249"/>
    </location>
</feature>